<comment type="similarity">
    <text evidence="1 2">Belongs to the small heat shock protein (HSP20) family.</text>
</comment>
<dbReference type="PROSITE" id="PS01031">
    <property type="entry name" value="SHSP"/>
    <property type="match status" value="1"/>
</dbReference>
<sequence length="154" mass="16865">MTLPILRSTNAASTPAVYEPLREFAQLQQRMTDLLSTVLTGNPLTGAGWTPLADVTETDDAYLVEIDLPGVDRKDLTVEVAGDQLRVTGEIVEKEKVGWLRHRTRRVGQFTYQTLLPGGIDTEHISADLADGVLSVRVPKTETAKPRRITVNAG</sequence>
<dbReference type="InterPro" id="IPR031107">
    <property type="entry name" value="Small_HSP"/>
</dbReference>
<proteinExistence type="inferred from homology"/>
<dbReference type="Proteomes" id="UP001596548">
    <property type="component" value="Unassembled WGS sequence"/>
</dbReference>
<keyword evidence="5" id="KW-1185">Reference proteome</keyword>
<evidence type="ECO:0000313" key="5">
    <source>
        <dbReference type="Proteomes" id="UP001596548"/>
    </source>
</evidence>
<dbReference type="CDD" id="cd06464">
    <property type="entry name" value="ACD_sHsps-like"/>
    <property type="match status" value="1"/>
</dbReference>
<dbReference type="SUPFAM" id="SSF49764">
    <property type="entry name" value="HSP20-like chaperones"/>
    <property type="match status" value="1"/>
</dbReference>
<evidence type="ECO:0000256" key="1">
    <source>
        <dbReference type="PROSITE-ProRule" id="PRU00285"/>
    </source>
</evidence>
<dbReference type="InterPro" id="IPR008978">
    <property type="entry name" value="HSP20-like_chaperone"/>
</dbReference>
<comment type="caution">
    <text evidence="4">The sequence shown here is derived from an EMBL/GenBank/DDBJ whole genome shotgun (WGS) entry which is preliminary data.</text>
</comment>
<evidence type="ECO:0000256" key="2">
    <source>
        <dbReference type="RuleBase" id="RU003616"/>
    </source>
</evidence>
<protein>
    <submittedName>
        <fullName evidence="4">Hsp20/alpha crystallin family protein</fullName>
    </submittedName>
</protein>
<dbReference type="InterPro" id="IPR002068">
    <property type="entry name" value="A-crystallin/Hsp20_dom"/>
</dbReference>
<reference evidence="5" key="1">
    <citation type="journal article" date="2019" name="Int. J. Syst. Evol. Microbiol.">
        <title>The Global Catalogue of Microorganisms (GCM) 10K type strain sequencing project: providing services to taxonomists for standard genome sequencing and annotation.</title>
        <authorList>
            <consortium name="The Broad Institute Genomics Platform"/>
            <consortium name="The Broad Institute Genome Sequencing Center for Infectious Disease"/>
            <person name="Wu L."/>
            <person name="Ma J."/>
        </authorList>
    </citation>
    <scope>NUCLEOTIDE SEQUENCE [LARGE SCALE GENOMIC DNA]</scope>
    <source>
        <strain evidence="5">XZYJT-10</strain>
    </source>
</reference>
<dbReference type="Gene3D" id="2.60.40.790">
    <property type="match status" value="1"/>
</dbReference>
<dbReference type="Pfam" id="PF00011">
    <property type="entry name" value="HSP20"/>
    <property type="match status" value="1"/>
</dbReference>
<evidence type="ECO:0000313" key="4">
    <source>
        <dbReference type="EMBL" id="MFC7280137.1"/>
    </source>
</evidence>
<gene>
    <name evidence="4" type="ORF">ACFQS1_39785</name>
</gene>
<dbReference type="RefSeq" id="WP_378978136.1">
    <property type="nucleotide sequence ID" value="NZ_JBHTBJ010000079.1"/>
</dbReference>
<accession>A0ABW2I5F4</accession>
<organism evidence="4 5">
    <name type="scientific">Paractinoplanes rhizophilus</name>
    <dbReference type="NCBI Taxonomy" id="1416877"/>
    <lineage>
        <taxon>Bacteria</taxon>
        <taxon>Bacillati</taxon>
        <taxon>Actinomycetota</taxon>
        <taxon>Actinomycetes</taxon>
        <taxon>Micromonosporales</taxon>
        <taxon>Micromonosporaceae</taxon>
        <taxon>Paractinoplanes</taxon>
    </lineage>
</organism>
<feature type="domain" description="SHSP" evidence="3">
    <location>
        <begin position="43"/>
        <end position="154"/>
    </location>
</feature>
<dbReference type="PANTHER" id="PTHR11527">
    <property type="entry name" value="HEAT-SHOCK PROTEIN 20 FAMILY MEMBER"/>
    <property type="match status" value="1"/>
</dbReference>
<dbReference type="EMBL" id="JBHTBJ010000079">
    <property type="protein sequence ID" value="MFC7280137.1"/>
    <property type="molecule type" value="Genomic_DNA"/>
</dbReference>
<name>A0ABW2I5F4_9ACTN</name>
<evidence type="ECO:0000259" key="3">
    <source>
        <dbReference type="PROSITE" id="PS01031"/>
    </source>
</evidence>